<dbReference type="EMBL" id="FNNZ01000001">
    <property type="protein sequence ID" value="SDW12260.1"/>
    <property type="molecule type" value="Genomic_DNA"/>
</dbReference>
<sequence length="69" mass="6990">MTQTLSITGMSCGHCVRAVTSALETVAGVESVAVDLELGRARVEGQADLYALVAAVVAEGYGAEPAPPE</sequence>
<dbReference type="InterPro" id="IPR006121">
    <property type="entry name" value="HMA_dom"/>
</dbReference>
<dbReference type="GO" id="GO:0046872">
    <property type="term" value="F:metal ion binding"/>
    <property type="evidence" value="ECO:0007669"/>
    <property type="project" value="UniProtKB-KW"/>
</dbReference>
<protein>
    <submittedName>
        <fullName evidence="3">Copper chaperone</fullName>
    </submittedName>
</protein>
<dbReference type="CDD" id="cd00371">
    <property type="entry name" value="HMA"/>
    <property type="match status" value="1"/>
</dbReference>
<evidence type="ECO:0000259" key="2">
    <source>
        <dbReference type="PROSITE" id="PS50846"/>
    </source>
</evidence>
<dbReference type="InterPro" id="IPR036163">
    <property type="entry name" value="HMA_dom_sf"/>
</dbReference>
<dbReference type="RefSeq" id="WP_093027682.1">
    <property type="nucleotide sequence ID" value="NZ_FNNZ01000001.1"/>
</dbReference>
<evidence type="ECO:0000313" key="4">
    <source>
        <dbReference type="Proteomes" id="UP000198816"/>
    </source>
</evidence>
<gene>
    <name evidence="3" type="ORF">SAMN05421783_101472</name>
</gene>
<dbReference type="PROSITE" id="PS50846">
    <property type="entry name" value="HMA_2"/>
    <property type="match status" value="1"/>
</dbReference>
<dbReference type="Proteomes" id="UP000198816">
    <property type="component" value="Unassembled WGS sequence"/>
</dbReference>
<dbReference type="PROSITE" id="PS01047">
    <property type="entry name" value="HMA_1"/>
    <property type="match status" value="1"/>
</dbReference>
<feature type="domain" description="HMA" evidence="2">
    <location>
        <begin position="1"/>
        <end position="64"/>
    </location>
</feature>
<proteinExistence type="predicted"/>
<evidence type="ECO:0000313" key="3">
    <source>
        <dbReference type="EMBL" id="SDW12260.1"/>
    </source>
</evidence>
<dbReference type="OrthoDB" id="9814359at2"/>
<organism evidence="3 4">
    <name type="scientific">Thiocapsa roseopersicina</name>
    <dbReference type="NCBI Taxonomy" id="1058"/>
    <lineage>
        <taxon>Bacteria</taxon>
        <taxon>Pseudomonadati</taxon>
        <taxon>Pseudomonadota</taxon>
        <taxon>Gammaproteobacteria</taxon>
        <taxon>Chromatiales</taxon>
        <taxon>Chromatiaceae</taxon>
        <taxon>Thiocapsa</taxon>
    </lineage>
</organism>
<dbReference type="SUPFAM" id="SSF55008">
    <property type="entry name" value="HMA, heavy metal-associated domain"/>
    <property type="match status" value="1"/>
</dbReference>
<dbReference type="Pfam" id="PF00403">
    <property type="entry name" value="HMA"/>
    <property type="match status" value="1"/>
</dbReference>
<dbReference type="AlphaFoldDB" id="A0A1H2QZG3"/>
<accession>A0A1H2QZG3</accession>
<name>A0A1H2QZG3_THIRO</name>
<reference evidence="4" key="1">
    <citation type="submission" date="2016-10" db="EMBL/GenBank/DDBJ databases">
        <authorList>
            <person name="Varghese N."/>
            <person name="Submissions S."/>
        </authorList>
    </citation>
    <scope>NUCLEOTIDE SEQUENCE [LARGE SCALE GENOMIC DNA]</scope>
    <source>
        <strain evidence="4">DSM 217</strain>
    </source>
</reference>
<dbReference type="STRING" id="1058.SAMN05421783_101472"/>
<evidence type="ECO:0000256" key="1">
    <source>
        <dbReference type="ARBA" id="ARBA00022723"/>
    </source>
</evidence>
<keyword evidence="4" id="KW-1185">Reference proteome</keyword>
<dbReference type="InterPro" id="IPR017969">
    <property type="entry name" value="Heavy-metal-associated_CS"/>
</dbReference>
<dbReference type="Gene3D" id="3.30.70.100">
    <property type="match status" value="1"/>
</dbReference>
<keyword evidence="1" id="KW-0479">Metal-binding</keyword>